<accession>A0AAD7ZIT6</accession>
<reference evidence="3" key="2">
    <citation type="submission" date="2023-05" db="EMBL/GenBank/DDBJ databases">
        <authorList>
            <person name="Fouks B."/>
        </authorList>
    </citation>
    <scope>NUCLEOTIDE SEQUENCE</scope>
    <source>
        <strain evidence="3">Stay&amp;Tobe</strain>
        <tissue evidence="3">Testes</tissue>
    </source>
</reference>
<feature type="compositionally biased region" description="Basic and acidic residues" evidence="1">
    <location>
        <begin position="636"/>
        <end position="648"/>
    </location>
</feature>
<feature type="compositionally biased region" description="Polar residues" evidence="1">
    <location>
        <begin position="607"/>
        <end position="629"/>
    </location>
</feature>
<comment type="caution">
    <text evidence="3">The sequence shown here is derived from an EMBL/GenBank/DDBJ whole genome shotgun (WGS) entry which is preliminary data.</text>
</comment>
<dbReference type="AlphaFoldDB" id="A0AAD7ZIT6"/>
<feature type="region of interest" description="Disordered" evidence="1">
    <location>
        <begin position="572"/>
        <end position="700"/>
    </location>
</feature>
<feature type="region of interest" description="Disordered" evidence="1">
    <location>
        <begin position="192"/>
        <end position="243"/>
    </location>
</feature>
<keyword evidence="4" id="KW-1185">Reference proteome</keyword>
<evidence type="ECO:0000313" key="4">
    <source>
        <dbReference type="Proteomes" id="UP001233999"/>
    </source>
</evidence>
<protein>
    <submittedName>
        <fullName evidence="3">Uncharacterized protein</fullName>
    </submittedName>
</protein>
<dbReference type="Proteomes" id="UP001233999">
    <property type="component" value="Unassembled WGS sequence"/>
</dbReference>
<name>A0AAD7ZIT6_DIPPU</name>
<feature type="compositionally biased region" description="Polar residues" evidence="1">
    <location>
        <begin position="212"/>
        <end position="223"/>
    </location>
</feature>
<keyword evidence="2" id="KW-0732">Signal</keyword>
<feature type="compositionally biased region" description="Basic and acidic residues" evidence="1">
    <location>
        <begin position="131"/>
        <end position="140"/>
    </location>
</feature>
<feature type="region of interest" description="Disordered" evidence="1">
    <location>
        <begin position="442"/>
        <end position="518"/>
    </location>
</feature>
<feature type="compositionally biased region" description="Polar residues" evidence="1">
    <location>
        <begin position="192"/>
        <end position="205"/>
    </location>
</feature>
<feature type="signal peptide" evidence="2">
    <location>
        <begin position="1"/>
        <end position="19"/>
    </location>
</feature>
<sequence length="722" mass="79285">NVWAVTVGVALPLIAVLLACICCRKTVPKNELMGLAGMVKITNPEENSNHNNQNSDACTVLPCATDSTSNNANKRASTTANRSLPDIPRDSERIQLESSELYATVEENKHATEPLVSANSTDAPSVSMKRLTHEESKSSDHSSLSHTDDSFSPYARLKKENPYDKLRGISRTGSGEHPYAQVGATNSELETAPHNYTNHRTSSQNEDLHLPQPSTSSDATGNNPVPPPRTRKSSSHSSLVLLPSSEPVPDIQAATAIAGRISANQELPYMTPPIQQTNFSGDSQDSKGYTSISVREPLANLKAQTKEANRRSRTQELVDSHYATVSDDSDEVYAAIGDPGQEYTSGSETYAQIQQTTTADGTYYQPPQPPSVDSLKQVAQVHSRQASSSSATSSVANLGSPKPEKRQANSPLPPPPAAGSPELLYAPVDKAVSRNVEEMYAKVNKKKQREASEVSAASVSDPEFQSPPEVVEPSYESLGGPNSIDPEIRHQNKSLSEDCDESATEDTEQTDASYELVTNSREDCNKLDAEFPGYEKVGAAAAVKDEYAKVNKNRENHTQEDIWANLGRYECVQSKDNPNDESQQNCFNGERQSSSDDIYSGPEPDYSSISRDNTEPNYESMSSDTNYESVNCFDPPYERLHNEARDSDDTSSNYEKVNNTQWDAINEVHRSTDRSKKETAKKRHNTGRPEATDDGDKLRNCSIEEKRYEVSFKTYISEDETT</sequence>
<reference evidence="3" key="1">
    <citation type="journal article" date="2023" name="IScience">
        <title>Live-bearing cockroach genome reveals convergent evolutionary mechanisms linked to viviparity in insects and beyond.</title>
        <authorList>
            <person name="Fouks B."/>
            <person name="Harrison M.C."/>
            <person name="Mikhailova A.A."/>
            <person name="Marchal E."/>
            <person name="English S."/>
            <person name="Carruthers M."/>
            <person name="Jennings E.C."/>
            <person name="Chiamaka E.L."/>
            <person name="Frigard R.A."/>
            <person name="Pippel M."/>
            <person name="Attardo G.M."/>
            <person name="Benoit J.B."/>
            <person name="Bornberg-Bauer E."/>
            <person name="Tobe S.S."/>
        </authorList>
    </citation>
    <scope>NUCLEOTIDE SEQUENCE</scope>
    <source>
        <strain evidence="3">Stay&amp;Tobe</strain>
    </source>
</reference>
<feature type="non-terminal residue" evidence="3">
    <location>
        <position position="1"/>
    </location>
</feature>
<feature type="region of interest" description="Disordered" evidence="1">
    <location>
        <begin position="68"/>
        <end position="92"/>
    </location>
</feature>
<feature type="chain" id="PRO_5041972503" evidence="2">
    <location>
        <begin position="20"/>
        <end position="722"/>
    </location>
</feature>
<feature type="compositionally biased region" description="Low complexity" evidence="1">
    <location>
        <begin position="377"/>
        <end position="396"/>
    </location>
</feature>
<feature type="compositionally biased region" description="Basic and acidic residues" evidence="1">
    <location>
        <begin position="304"/>
        <end position="319"/>
    </location>
</feature>
<dbReference type="EMBL" id="JASPKZ010008022">
    <property type="protein sequence ID" value="KAJ9581122.1"/>
    <property type="molecule type" value="Genomic_DNA"/>
</dbReference>
<feature type="compositionally biased region" description="Basic and acidic residues" evidence="1">
    <location>
        <begin position="666"/>
        <end position="678"/>
    </location>
</feature>
<feature type="compositionally biased region" description="Basic and acidic residues" evidence="1">
    <location>
        <begin position="690"/>
        <end position="700"/>
    </location>
</feature>
<gene>
    <name evidence="3" type="ORF">L9F63_023699</name>
</gene>
<organism evidence="3 4">
    <name type="scientific">Diploptera punctata</name>
    <name type="common">Pacific beetle cockroach</name>
    <dbReference type="NCBI Taxonomy" id="6984"/>
    <lineage>
        <taxon>Eukaryota</taxon>
        <taxon>Metazoa</taxon>
        <taxon>Ecdysozoa</taxon>
        <taxon>Arthropoda</taxon>
        <taxon>Hexapoda</taxon>
        <taxon>Insecta</taxon>
        <taxon>Pterygota</taxon>
        <taxon>Neoptera</taxon>
        <taxon>Polyneoptera</taxon>
        <taxon>Dictyoptera</taxon>
        <taxon>Blattodea</taxon>
        <taxon>Blaberoidea</taxon>
        <taxon>Blaberidae</taxon>
        <taxon>Diplopterinae</taxon>
        <taxon>Diploptera</taxon>
    </lineage>
</organism>
<evidence type="ECO:0000313" key="3">
    <source>
        <dbReference type="EMBL" id="KAJ9581122.1"/>
    </source>
</evidence>
<proteinExistence type="predicted"/>
<feature type="compositionally biased region" description="Basic and acidic residues" evidence="1">
    <location>
        <begin position="157"/>
        <end position="167"/>
    </location>
</feature>
<feature type="compositionally biased region" description="Polar residues" evidence="1">
    <location>
        <begin position="650"/>
        <end position="663"/>
    </location>
</feature>
<feature type="compositionally biased region" description="Polar residues" evidence="1">
    <location>
        <begin position="574"/>
        <end position="597"/>
    </location>
</feature>
<evidence type="ECO:0000256" key="1">
    <source>
        <dbReference type="SAM" id="MobiDB-lite"/>
    </source>
</evidence>
<evidence type="ECO:0000256" key="2">
    <source>
        <dbReference type="SAM" id="SignalP"/>
    </source>
</evidence>
<feature type="region of interest" description="Disordered" evidence="1">
    <location>
        <begin position="304"/>
        <end position="331"/>
    </location>
</feature>
<feature type="non-terminal residue" evidence="3">
    <location>
        <position position="722"/>
    </location>
</feature>
<feature type="compositionally biased region" description="Acidic residues" evidence="1">
    <location>
        <begin position="497"/>
        <end position="509"/>
    </location>
</feature>
<feature type="region of interest" description="Disordered" evidence="1">
    <location>
        <begin position="355"/>
        <end position="426"/>
    </location>
</feature>
<feature type="compositionally biased region" description="Polar residues" evidence="1">
    <location>
        <begin position="68"/>
        <end position="82"/>
    </location>
</feature>
<feature type="region of interest" description="Disordered" evidence="1">
    <location>
        <begin position="106"/>
        <end position="180"/>
    </location>
</feature>